<evidence type="ECO:0000259" key="4">
    <source>
        <dbReference type="PROSITE" id="PS01124"/>
    </source>
</evidence>
<accession>A0ABV3PC44</accession>
<dbReference type="Pfam" id="PF12833">
    <property type="entry name" value="HTH_18"/>
    <property type="match status" value="1"/>
</dbReference>
<protein>
    <submittedName>
        <fullName evidence="5">Helix-turn-helix transcriptional regulator</fullName>
    </submittedName>
</protein>
<organism evidence="5 6">
    <name type="scientific">Kineococcus endophyticus</name>
    <dbReference type="NCBI Taxonomy" id="1181883"/>
    <lineage>
        <taxon>Bacteria</taxon>
        <taxon>Bacillati</taxon>
        <taxon>Actinomycetota</taxon>
        <taxon>Actinomycetes</taxon>
        <taxon>Kineosporiales</taxon>
        <taxon>Kineosporiaceae</taxon>
        <taxon>Kineococcus</taxon>
    </lineage>
</organism>
<proteinExistence type="predicted"/>
<keyword evidence="1" id="KW-0805">Transcription regulation</keyword>
<keyword evidence="2" id="KW-0238">DNA-binding</keyword>
<feature type="domain" description="HTH araC/xylS-type" evidence="4">
    <location>
        <begin position="156"/>
        <end position="254"/>
    </location>
</feature>
<name>A0ABV3PC44_9ACTN</name>
<dbReference type="PANTHER" id="PTHR46796">
    <property type="entry name" value="HTH-TYPE TRANSCRIPTIONAL ACTIVATOR RHAS-RELATED"/>
    <property type="match status" value="1"/>
</dbReference>
<dbReference type="SMART" id="SM00342">
    <property type="entry name" value="HTH_ARAC"/>
    <property type="match status" value="1"/>
</dbReference>
<keyword evidence="6" id="KW-1185">Reference proteome</keyword>
<dbReference type="InterPro" id="IPR018060">
    <property type="entry name" value="HTH_AraC"/>
</dbReference>
<sequence>MLGVDLTGPPQVVAQGRSVHGRDRAVDEFELPDLWSLHLYEYTADLEVDGTTHPITPGSLSLVRPATPVRYRYRGPSQHLYAHVRAPVLDATGPRALVVTAGPNLPVFTDLMASAVASAAAFPERTRADVWMVLLRLRDAVRPQPGTPGLAENYVAETMSYVEAHLGDVVTVPEIARTVGVSPDHLTRVFSRTTGQTIAGYVRRRRIEHAVHLLTRTTMSVSAVAATVGIPDLQAFNKTCRAVTGRSPRRLREEG</sequence>
<reference evidence="5 6" key="1">
    <citation type="submission" date="2024-07" db="EMBL/GenBank/DDBJ databases">
        <authorList>
            <person name="Thanompreechachai J."/>
            <person name="Duangmal K."/>
        </authorList>
    </citation>
    <scope>NUCLEOTIDE SEQUENCE [LARGE SCALE GENOMIC DNA]</scope>
    <source>
        <strain evidence="5 6">KCTC 19886</strain>
    </source>
</reference>
<dbReference type="SUPFAM" id="SSF46689">
    <property type="entry name" value="Homeodomain-like"/>
    <property type="match status" value="2"/>
</dbReference>
<evidence type="ECO:0000256" key="1">
    <source>
        <dbReference type="ARBA" id="ARBA00023015"/>
    </source>
</evidence>
<dbReference type="PROSITE" id="PS01124">
    <property type="entry name" value="HTH_ARAC_FAMILY_2"/>
    <property type="match status" value="1"/>
</dbReference>
<evidence type="ECO:0000313" key="6">
    <source>
        <dbReference type="Proteomes" id="UP001555826"/>
    </source>
</evidence>
<evidence type="ECO:0000313" key="5">
    <source>
        <dbReference type="EMBL" id="MEW9267085.1"/>
    </source>
</evidence>
<dbReference type="EMBL" id="JBFNQN010000015">
    <property type="protein sequence ID" value="MEW9267085.1"/>
    <property type="molecule type" value="Genomic_DNA"/>
</dbReference>
<keyword evidence="3" id="KW-0804">Transcription</keyword>
<dbReference type="InterPro" id="IPR050204">
    <property type="entry name" value="AraC_XylS_family_regulators"/>
</dbReference>
<dbReference type="Gene3D" id="1.10.10.60">
    <property type="entry name" value="Homeodomain-like"/>
    <property type="match status" value="1"/>
</dbReference>
<dbReference type="RefSeq" id="WP_367640279.1">
    <property type="nucleotide sequence ID" value="NZ_JBFNQN010000015.1"/>
</dbReference>
<dbReference type="InterPro" id="IPR009057">
    <property type="entry name" value="Homeodomain-like_sf"/>
</dbReference>
<evidence type="ECO:0000256" key="2">
    <source>
        <dbReference type="ARBA" id="ARBA00023125"/>
    </source>
</evidence>
<evidence type="ECO:0000256" key="3">
    <source>
        <dbReference type="ARBA" id="ARBA00023163"/>
    </source>
</evidence>
<dbReference type="PANTHER" id="PTHR46796:SF6">
    <property type="entry name" value="ARAC SUBFAMILY"/>
    <property type="match status" value="1"/>
</dbReference>
<comment type="caution">
    <text evidence="5">The sequence shown here is derived from an EMBL/GenBank/DDBJ whole genome shotgun (WGS) entry which is preliminary data.</text>
</comment>
<gene>
    <name evidence="5" type="ORF">AB1207_20225</name>
</gene>
<dbReference type="Proteomes" id="UP001555826">
    <property type="component" value="Unassembled WGS sequence"/>
</dbReference>